<evidence type="ECO:0000256" key="1">
    <source>
        <dbReference type="ARBA" id="ARBA00000085"/>
    </source>
</evidence>
<dbReference type="CDD" id="cd16922">
    <property type="entry name" value="HATPase_EvgS-ArcB-TorS-like"/>
    <property type="match status" value="1"/>
</dbReference>
<dbReference type="Pfam" id="PF13191">
    <property type="entry name" value="AAA_16"/>
    <property type="match status" value="1"/>
</dbReference>
<dbReference type="InterPro" id="IPR004358">
    <property type="entry name" value="Sig_transdc_His_kin-like_C"/>
</dbReference>
<evidence type="ECO:0000256" key="6">
    <source>
        <dbReference type="ARBA" id="ARBA00022777"/>
    </source>
</evidence>
<feature type="domain" description="Response regulatory" evidence="13">
    <location>
        <begin position="2060"/>
        <end position="2182"/>
    </location>
</feature>
<dbReference type="InterPro" id="IPR029016">
    <property type="entry name" value="GAF-like_dom_sf"/>
</dbReference>
<evidence type="ECO:0000259" key="13">
    <source>
        <dbReference type="PROSITE" id="PS50110"/>
    </source>
</evidence>
<dbReference type="Gene3D" id="3.40.50.2300">
    <property type="match status" value="1"/>
</dbReference>
<dbReference type="PROSITE" id="PS50110">
    <property type="entry name" value="RESPONSE_REGULATORY"/>
    <property type="match status" value="1"/>
</dbReference>
<dbReference type="OrthoDB" id="60033at2759"/>
<evidence type="ECO:0000256" key="3">
    <source>
        <dbReference type="ARBA" id="ARBA00022553"/>
    </source>
</evidence>
<dbReference type="Pfam" id="PF00069">
    <property type="entry name" value="Pkinase"/>
    <property type="match status" value="1"/>
</dbReference>
<evidence type="ECO:0000256" key="7">
    <source>
        <dbReference type="ARBA" id="ARBA00022840"/>
    </source>
</evidence>
<protein>
    <recommendedName>
        <fullName evidence="2">histidine kinase</fullName>
        <ecNumber evidence="2">2.7.13.3</ecNumber>
    </recommendedName>
</protein>
<evidence type="ECO:0000256" key="8">
    <source>
        <dbReference type="ARBA" id="ARBA00023012"/>
    </source>
</evidence>
<name>A0A8H7PNR5_9FUNG</name>
<evidence type="ECO:0000256" key="10">
    <source>
        <dbReference type="SAM" id="MobiDB-lite"/>
    </source>
</evidence>
<dbReference type="PROSITE" id="PS50011">
    <property type="entry name" value="PROTEIN_KINASE_DOM"/>
    <property type="match status" value="1"/>
</dbReference>
<keyword evidence="8" id="KW-0902">Two-component regulatory system</keyword>
<dbReference type="FunFam" id="1.10.287.130:FF:000002">
    <property type="entry name" value="Two-component osmosensing histidine kinase"/>
    <property type="match status" value="1"/>
</dbReference>
<evidence type="ECO:0000259" key="11">
    <source>
        <dbReference type="PROSITE" id="PS50011"/>
    </source>
</evidence>
<accession>A0A8H7PNR5</accession>
<keyword evidence="5" id="KW-0547">Nucleotide-binding</keyword>
<dbReference type="PANTHER" id="PTHR45339">
    <property type="entry name" value="HYBRID SIGNAL TRANSDUCTION HISTIDINE KINASE J"/>
    <property type="match status" value="1"/>
</dbReference>
<dbReference type="Pfam" id="PF00072">
    <property type="entry name" value="Response_reg"/>
    <property type="match status" value="1"/>
</dbReference>
<evidence type="ECO:0000256" key="2">
    <source>
        <dbReference type="ARBA" id="ARBA00012438"/>
    </source>
</evidence>
<dbReference type="SUPFAM" id="SSF56112">
    <property type="entry name" value="Protein kinase-like (PK-like)"/>
    <property type="match status" value="1"/>
</dbReference>
<dbReference type="EMBL" id="JAEPRA010000013">
    <property type="protein sequence ID" value="KAG2176794.1"/>
    <property type="molecule type" value="Genomic_DNA"/>
</dbReference>
<dbReference type="InterPro" id="IPR003661">
    <property type="entry name" value="HisK_dim/P_dom"/>
</dbReference>
<dbReference type="Gene3D" id="3.30.450.40">
    <property type="match status" value="1"/>
</dbReference>
<dbReference type="InterPro" id="IPR005467">
    <property type="entry name" value="His_kinase_dom"/>
</dbReference>
<dbReference type="SUPFAM" id="SSF55781">
    <property type="entry name" value="GAF domain-like"/>
    <property type="match status" value="1"/>
</dbReference>
<feature type="modified residue" description="4-aspartylphosphate" evidence="9">
    <location>
        <position position="2112"/>
    </location>
</feature>
<evidence type="ECO:0000259" key="12">
    <source>
        <dbReference type="PROSITE" id="PS50109"/>
    </source>
</evidence>
<dbReference type="InterPro" id="IPR003018">
    <property type="entry name" value="GAF"/>
</dbReference>
<dbReference type="Pfam" id="PF02518">
    <property type="entry name" value="HATPase_c"/>
    <property type="match status" value="1"/>
</dbReference>
<dbReference type="PROSITE" id="PS50109">
    <property type="entry name" value="HIS_KIN"/>
    <property type="match status" value="1"/>
</dbReference>
<evidence type="ECO:0000313" key="14">
    <source>
        <dbReference type="EMBL" id="KAG2176794.1"/>
    </source>
</evidence>
<reference evidence="14" key="1">
    <citation type="submission" date="2020-12" db="EMBL/GenBank/DDBJ databases">
        <title>Metabolic potential, ecology and presence of endohyphal bacteria is reflected in genomic diversity of Mucoromycotina.</title>
        <authorList>
            <person name="Muszewska A."/>
            <person name="Okrasinska A."/>
            <person name="Steczkiewicz K."/>
            <person name="Drgas O."/>
            <person name="Orlowska M."/>
            <person name="Perlinska-Lenart U."/>
            <person name="Aleksandrzak-Piekarczyk T."/>
            <person name="Szatraj K."/>
            <person name="Zielenkiewicz U."/>
            <person name="Pilsyk S."/>
            <person name="Malc E."/>
            <person name="Mieczkowski P."/>
            <person name="Kruszewska J.S."/>
            <person name="Biernat P."/>
            <person name="Pawlowska J."/>
        </authorList>
    </citation>
    <scope>NUCLEOTIDE SEQUENCE</scope>
    <source>
        <strain evidence="14">WA0000051536</strain>
    </source>
</reference>
<dbReference type="InterPro" id="IPR011009">
    <property type="entry name" value="Kinase-like_dom_sf"/>
</dbReference>
<dbReference type="PRINTS" id="PR00344">
    <property type="entry name" value="BCTRLSENSOR"/>
</dbReference>
<comment type="caution">
    <text evidence="14">The sequence shown here is derived from an EMBL/GenBank/DDBJ whole genome shotgun (WGS) entry which is preliminary data.</text>
</comment>
<evidence type="ECO:0000256" key="4">
    <source>
        <dbReference type="ARBA" id="ARBA00022679"/>
    </source>
</evidence>
<dbReference type="Gene3D" id="1.10.510.10">
    <property type="entry name" value="Transferase(Phosphotransferase) domain 1"/>
    <property type="match status" value="1"/>
</dbReference>
<dbReference type="FunFam" id="3.30.565.10:FF:000010">
    <property type="entry name" value="Sensor histidine kinase RcsC"/>
    <property type="match status" value="1"/>
</dbReference>
<dbReference type="SUPFAM" id="SSF52172">
    <property type="entry name" value="CheY-like"/>
    <property type="match status" value="1"/>
</dbReference>
<dbReference type="GO" id="GO:0005524">
    <property type="term" value="F:ATP binding"/>
    <property type="evidence" value="ECO:0007669"/>
    <property type="project" value="UniProtKB-KW"/>
</dbReference>
<dbReference type="Gene3D" id="1.10.287.130">
    <property type="match status" value="1"/>
</dbReference>
<dbReference type="GO" id="GO:0000155">
    <property type="term" value="F:phosphorelay sensor kinase activity"/>
    <property type="evidence" value="ECO:0007669"/>
    <property type="project" value="InterPro"/>
</dbReference>
<dbReference type="InterPro" id="IPR011006">
    <property type="entry name" value="CheY-like_superfamily"/>
</dbReference>
<dbReference type="Gene3D" id="3.30.565.10">
    <property type="entry name" value="Histidine kinase-like ATPase, C-terminal domain"/>
    <property type="match status" value="1"/>
</dbReference>
<proteinExistence type="predicted"/>
<evidence type="ECO:0000313" key="15">
    <source>
        <dbReference type="Proteomes" id="UP000612746"/>
    </source>
</evidence>
<dbReference type="Pfam" id="PF00512">
    <property type="entry name" value="HisKA"/>
    <property type="match status" value="1"/>
</dbReference>
<dbReference type="SMART" id="SM00220">
    <property type="entry name" value="S_TKc"/>
    <property type="match status" value="1"/>
</dbReference>
<dbReference type="InterPro" id="IPR001789">
    <property type="entry name" value="Sig_transdc_resp-reg_receiver"/>
</dbReference>
<keyword evidence="15" id="KW-1185">Reference proteome</keyword>
<keyword evidence="4" id="KW-0808">Transferase</keyword>
<dbReference type="CDD" id="cd17546">
    <property type="entry name" value="REC_hyHK_CKI1_RcsC-like"/>
    <property type="match status" value="1"/>
</dbReference>
<dbReference type="SMART" id="SM00387">
    <property type="entry name" value="HATPase_c"/>
    <property type="match status" value="1"/>
</dbReference>
<keyword evidence="6" id="KW-0418">Kinase</keyword>
<comment type="catalytic activity">
    <reaction evidence="1">
        <text>ATP + protein L-histidine = ADP + protein N-phospho-L-histidine.</text>
        <dbReference type="EC" id="2.7.13.3"/>
    </reaction>
</comment>
<gene>
    <name evidence="14" type="ORF">INT44_007458</name>
</gene>
<feature type="region of interest" description="Disordered" evidence="10">
    <location>
        <begin position="341"/>
        <end position="360"/>
    </location>
</feature>
<dbReference type="EC" id="2.7.13.3" evidence="2"/>
<dbReference type="SMART" id="SM00448">
    <property type="entry name" value="REC"/>
    <property type="match status" value="1"/>
</dbReference>
<dbReference type="InterPro" id="IPR041664">
    <property type="entry name" value="AAA_16"/>
</dbReference>
<evidence type="ECO:0000256" key="9">
    <source>
        <dbReference type="PROSITE-ProRule" id="PRU00169"/>
    </source>
</evidence>
<dbReference type="PANTHER" id="PTHR45339:SF5">
    <property type="entry name" value="HISTIDINE KINASE"/>
    <property type="match status" value="1"/>
</dbReference>
<feature type="domain" description="Protein kinase" evidence="11">
    <location>
        <begin position="1"/>
        <end position="290"/>
    </location>
</feature>
<organism evidence="14 15">
    <name type="scientific">Umbelopsis vinacea</name>
    <dbReference type="NCBI Taxonomy" id="44442"/>
    <lineage>
        <taxon>Eukaryota</taxon>
        <taxon>Fungi</taxon>
        <taxon>Fungi incertae sedis</taxon>
        <taxon>Mucoromycota</taxon>
        <taxon>Mucoromycotina</taxon>
        <taxon>Umbelopsidomycetes</taxon>
        <taxon>Umbelopsidales</taxon>
        <taxon>Umbelopsidaceae</taxon>
        <taxon>Umbelopsis</taxon>
    </lineage>
</organism>
<dbReference type="InterPro" id="IPR003594">
    <property type="entry name" value="HATPase_dom"/>
</dbReference>
<dbReference type="CDD" id="cd00082">
    <property type="entry name" value="HisKA"/>
    <property type="match status" value="1"/>
</dbReference>
<dbReference type="SMART" id="SM00388">
    <property type="entry name" value="HisKA"/>
    <property type="match status" value="1"/>
</dbReference>
<dbReference type="SUPFAM" id="SSF52540">
    <property type="entry name" value="P-loop containing nucleoside triphosphate hydrolases"/>
    <property type="match status" value="1"/>
</dbReference>
<dbReference type="InterPro" id="IPR000719">
    <property type="entry name" value="Prot_kinase_dom"/>
</dbReference>
<keyword evidence="3 9" id="KW-0597">Phosphoprotein</keyword>
<keyword evidence="7" id="KW-0067">ATP-binding</keyword>
<dbReference type="SUPFAM" id="SSF55874">
    <property type="entry name" value="ATPase domain of HSP90 chaperone/DNA topoisomerase II/histidine kinase"/>
    <property type="match status" value="1"/>
</dbReference>
<dbReference type="InterPro" id="IPR036097">
    <property type="entry name" value="HisK_dim/P_sf"/>
</dbReference>
<dbReference type="SMART" id="SM00065">
    <property type="entry name" value="GAF"/>
    <property type="match status" value="1"/>
</dbReference>
<sequence>MVVPLDACSSLTSSYQLDQIDYHDELAPLAIASGHRLKDKKPVIIKLSTHANKLENEYQTTTRLSASKVDGQYLVKPIELISDELTALVFEDDGYRVYDGKLLPLRSTPYTRFQTISTFLKLAVQICECLGHIHSHKVVHAGIRPSSFLYQPSSRNIGKIWDFETSSRAPESILSIMDKKHMSNQSSHITSNEQLTYLAPEQTGQTAYEVDSRTDLYSLGITFFFMLTQGLPFMDQDPRIILRNILTKPLPLTQELKSRFPSIIWAIVEKLTSKYPHDRYQCVSSLHADLVRLQEVDNEVALRDINFELGVDNNSFSFELSNKTVGRTVELHRIANAIRDAADRRNSSNQRSPPTAVVSDGSRSYFKDVMDEFEDVQEVQEPTSDEEAAQIAEARKATVIAIHGDEGIGKSKIMLCSQEYARRHGYVVTASLSSLQVAPYHYVLLCLKYLLRRVLFESDEEIQTFKSILDHSLRKSGFGDIRGLPIEVLDQLEDISDFFHHSNEPLKTGFHHVATFFETKILYHRAISSIFRALTTFRLCTIIFDDLHHTDESSLELLNTIATNNRRLVLVFTYRTDETTPALQHFAQHFSKNLVDIKLPPLDYSDIVTLIAASFNRKEFTDRADLLPMVDLIYRDSLGNAFKVSQLLKNLATRNIIYYDVDEQYWDYDFEELRAATTVNQESDEPLSDTDYIVSQIESMPVEGQELLKWAALIGMNFSFQTISQLMAADDLKHNKDSTASDLCDSDDEESSTDSMSKPSLGLQYALEHGFIHASGLDDYNIAHKRYLRAASTMINEEQKANMRSRIAQRYATESGLDVFWVANHLLAAFRVINKLEKKAIYRKILVEAMDKANANGVQDMALKYCKSARALLAPSPWVDGEDSSYDETLHIYHNLSQLHCFFAHQADSRAAADEIIYKAKNGIDRSRAYKVIYLHLYASKKYEESIKLLEISIDDLGIITVARQTQREQVDESYNSLEHEILAIGMENILKIEPSQDPVLHATMVNMEQLCISLFWKGEHTSLFANTITIIMASLKHGLSVASGTAFAILAPFIATRYGKYEFGCAIAQLGLQISEKYGNHSQKARTAFYYYTFMSTFNNHIEKDIAPLRSAFDNAVLSGDAMFARYIPVRIAVAMYFSGMPLDQVMKEAWDSSVRIRNWTTSTESYNLIKAVKRNILALQGKTYGTAEGIFDDDEYNDNDFIEESFPTGEQSDAVMNWHYSYKIMCLYMFGHDDFAIELAFKCFIILDSQPCHRHTRWMLFYFSLSLLRKLHKNTVDDDMRERYLDQIRVNKSLIEEWAQMSPINYEMYVVVLDAELASLDNQLHTSQKSYEKALKLARAGGWTVEIALFYELIGEHHMRQDNTFVAEAMLQKALSAYIAHGSYGKARHLRAHHMDLELTGSLPIEVSVQTESAGADIKAEHTSAMEFAETFQYGETDENLMSLEIADLASILKSGQIISSEMNFDLLMKQMLEVILESSRADSGVIIVKDGKEFNIVGKGSKTSGCRYLSPPERLESSIDHVLVRIALHTMQVLESTIVTDSVIRTTFLDEYCSIKSAICTPILYKGILIGCVFIESYQKFLSGRQVRSLQALTRQIGISVTNARLFNSLQGAMKDNAKMIERQQVALKDAKDSREAAIKANRAKSNFLATISHELRTPFAGFYGMISLLSETDLDDEQLDIVETAKESCQMLLKIIDDLLDFSKLEAHKALLDLGPTCVPDVIADAIDVMTSLAIQNNVNVTYTVDPQVPSTVLADAARLRQIFLNLVGNAIKFTKNGDVEVNCQLDSRETQQDGVYAILRFEVIDTGIGIAPEQQKGLFEPFAQVDGSTTRLYGGTGLGLSICLQLIQLMSGSIGVTSEGKSQGSTFWFTVQVKCVYPTQLTRSNSHLKKLDSKNIVLATTHLSTAKMVQSMIPDLTIGVKEVTSDLLSDRDGHNIDLLLIDLPLIRQPGHCEELQSLIEAKKLTCETIVLYHSSVDWHRRLLGDENFWKEHTPSARLTKPLRKEVFTKALLEILSVPISQREENGETKPNTSLASRTKSYWTVQDEGWISTHKNVLIAEDNPVAQKLLVRQLQKLGFEVQSAKDGEEAINIFTSSKRDHFSFAIFDHHMPKCDGPEAAARIRHIELTDNLNRMPIFALTADVRAIARKASKQNGMEDYLTKPLIMERLVAAIRNHCM</sequence>
<feature type="region of interest" description="Disordered" evidence="10">
    <location>
        <begin position="738"/>
        <end position="758"/>
    </location>
</feature>
<dbReference type="InterPro" id="IPR036890">
    <property type="entry name" value="HATPase_C_sf"/>
</dbReference>
<dbReference type="Proteomes" id="UP000612746">
    <property type="component" value="Unassembled WGS sequence"/>
</dbReference>
<evidence type="ECO:0000256" key="5">
    <source>
        <dbReference type="ARBA" id="ARBA00022741"/>
    </source>
</evidence>
<feature type="domain" description="Histidine kinase" evidence="12">
    <location>
        <begin position="1654"/>
        <end position="1880"/>
    </location>
</feature>
<dbReference type="SUPFAM" id="SSF47384">
    <property type="entry name" value="Homodimeric domain of signal transducing histidine kinase"/>
    <property type="match status" value="1"/>
</dbReference>
<dbReference type="InterPro" id="IPR027417">
    <property type="entry name" value="P-loop_NTPase"/>
</dbReference>